<reference evidence="2" key="1">
    <citation type="submission" date="2022-11" db="UniProtKB">
        <authorList>
            <consortium name="WormBaseParasite"/>
        </authorList>
    </citation>
    <scope>IDENTIFICATION</scope>
</reference>
<protein>
    <submittedName>
        <fullName evidence="2">Uncharacterized protein</fullName>
    </submittedName>
</protein>
<keyword evidence="1" id="KW-1185">Reference proteome</keyword>
<name>A0A914WXM1_9BILA</name>
<dbReference type="Proteomes" id="UP000887566">
    <property type="component" value="Unplaced"/>
</dbReference>
<accession>A0A914WXM1</accession>
<dbReference type="WBParaSite" id="PSAMB.scaffold564size47081.g7086.t1">
    <property type="protein sequence ID" value="PSAMB.scaffold564size47081.g7086.t1"/>
    <property type="gene ID" value="PSAMB.scaffold564size47081.g7086"/>
</dbReference>
<organism evidence="1 2">
    <name type="scientific">Plectus sambesii</name>
    <dbReference type="NCBI Taxonomy" id="2011161"/>
    <lineage>
        <taxon>Eukaryota</taxon>
        <taxon>Metazoa</taxon>
        <taxon>Ecdysozoa</taxon>
        <taxon>Nematoda</taxon>
        <taxon>Chromadorea</taxon>
        <taxon>Plectida</taxon>
        <taxon>Plectina</taxon>
        <taxon>Plectoidea</taxon>
        <taxon>Plectidae</taxon>
        <taxon>Plectus</taxon>
    </lineage>
</organism>
<dbReference type="AlphaFoldDB" id="A0A914WXM1"/>
<evidence type="ECO:0000313" key="2">
    <source>
        <dbReference type="WBParaSite" id="PSAMB.scaffold564size47081.g7086.t1"/>
    </source>
</evidence>
<sequence length="130" mass="14591">MCTIEPYQPDHKQWQLGNRLLVAISIEPDVMLGEGVRASLLRQRGVFIFKCAPCFVLRRTSQALPTGRAEQLIRLLILQSKCVGLFVRRPWLIARRRGIGTAERVNGRCDYCIDRGALAACGLLNVLLNS</sequence>
<proteinExistence type="predicted"/>
<evidence type="ECO:0000313" key="1">
    <source>
        <dbReference type="Proteomes" id="UP000887566"/>
    </source>
</evidence>